<dbReference type="Pfam" id="PF04264">
    <property type="entry name" value="YceI"/>
    <property type="match status" value="1"/>
</dbReference>
<dbReference type="Gene3D" id="2.40.128.110">
    <property type="entry name" value="Lipid/polyisoprenoid-binding, YceI-like"/>
    <property type="match status" value="1"/>
</dbReference>
<dbReference type="InterPro" id="IPR007372">
    <property type="entry name" value="Lipid/polyisoprenoid-bd_YceI"/>
</dbReference>
<dbReference type="RefSeq" id="WP_220204241.1">
    <property type="nucleotide sequence ID" value="NZ_BNJK01000001.1"/>
</dbReference>
<organism evidence="3 4">
    <name type="scientific">Reticulibacter mediterranei</name>
    <dbReference type="NCBI Taxonomy" id="2778369"/>
    <lineage>
        <taxon>Bacteria</taxon>
        <taxon>Bacillati</taxon>
        <taxon>Chloroflexota</taxon>
        <taxon>Ktedonobacteria</taxon>
        <taxon>Ktedonobacterales</taxon>
        <taxon>Reticulibacteraceae</taxon>
        <taxon>Reticulibacter</taxon>
    </lineage>
</organism>
<dbReference type="PANTHER" id="PTHR34406">
    <property type="entry name" value="PROTEIN YCEI"/>
    <property type="match status" value="1"/>
</dbReference>
<dbReference type="InterPro" id="IPR036761">
    <property type="entry name" value="TTHA0802/YceI-like_sf"/>
</dbReference>
<sequence length="175" mass="19818">MVWEIDPAHTLVEFAVNHLTINLVKGHFDEVQGTLHLDTRQPENSWVRASVNTASIYTGIAQRDGHLRSSDFFDVEKYPTITFESVRVRRTGPKSGAVVGNLTIRNITRVVSFQTDFTGYARDPMIGRWKMGLTASAVIDRRMFDMSFTQILEAGITLIGFETRIELRIEAIQSE</sequence>
<protein>
    <submittedName>
        <fullName evidence="3">Polyisoprenoid-binding protein</fullName>
    </submittedName>
</protein>
<feature type="domain" description="Lipid/polyisoprenoid-binding YceI-like" evidence="2">
    <location>
        <begin position="2"/>
        <end position="172"/>
    </location>
</feature>
<dbReference type="SMART" id="SM00867">
    <property type="entry name" value="YceI"/>
    <property type="match status" value="1"/>
</dbReference>
<name>A0A8J3MZT6_9CHLR</name>
<evidence type="ECO:0000313" key="4">
    <source>
        <dbReference type="Proteomes" id="UP000597444"/>
    </source>
</evidence>
<dbReference type="Proteomes" id="UP000597444">
    <property type="component" value="Unassembled WGS sequence"/>
</dbReference>
<comment type="caution">
    <text evidence="3">The sequence shown here is derived from an EMBL/GenBank/DDBJ whole genome shotgun (WGS) entry which is preliminary data.</text>
</comment>
<dbReference type="SUPFAM" id="SSF101874">
    <property type="entry name" value="YceI-like"/>
    <property type="match status" value="1"/>
</dbReference>
<evidence type="ECO:0000256" key="1">
    <source>
        <dbReference type="ARBA" id="ARBA00008812"/>
    </source>
</evidence>
<evidence type="ECO:0000313" key="3">
    <source>
        <dbReference type="EMBL" id="GHO93459.1"/>
    </source>
</evidence>
<comment type="similarity">
    <text evidence="1">Belongs to the UPF0312 family.</text>
</comment>
<keyword evidence="4" id="KW-1185">Reference proteome</keyword>
<evidence type="ECO:0000259" key="2">
    <source>
        <dbReference type="SMART" id="SM00867"/>
    </source>
</evidence>
<dbReference type="PANTHER" id="PTHR34406:SF1">
    <property type="entry name" value="PROTEIN YCEI"/>
    <property type="match status" value="1"/>
</dbReference>
<dbReference type="EMBL" id="BNJK01000001">
    <property type="protein sequence ID" value="GHO93459.1"/>
    <property type="molecule type" value="Genomic_DNA"/>
</dbReference>
<proteinExistence type="inferred from homology"/>
<reference evidence="3" key="1">
    <citation type="submission" date="2020-10" db="EMBL/GenBank/DDBJ databases">
        <title>Taxonomic study of unclassified bacteria belonging to the class Ktedonobacteria.</title>
        <authorList>
            <person name="Yabe S."/>
            <person name="Wang C.M."/>
            <person name="Zheng Y."/>
            <person name="Sakai Y."/>
            <person name="Cavaletti L."/>
            <person name="Monciardini P."/>
            <person name="Donadio S."/>
        </authorList>
    </citation>
    <scope>NUCLEOTIDE SEQUENCE</scope>
    <source>
        <strain evidence="3">ID150040</strain>
    </source>
</reference>
<gene>
    <name evidence="3" type="ORF">KSF_035070</name>
</gene>
<accession>A0A8J3MZT6</accession>
<dbReference type="AlphaFoldDB" id="A0A8J3MZT6"/>